<reference evidence="2" key="1">
    <citation type="journal article" date="2014" name="Genome Announc.">
        <title>Draft genome sequence of the plant-pathogenic soil fungus Rhizoctonia solani anastomosis group 3 strain Rhs1AP.</title>
        <authorList>
            <person name="Cubeta M.A."/>
            <person name="Thomas E."/>
            <person name="Dean R.A."/>
            <person name="Jabaji S."/>
            <person name="Neate S.M."/>
            <person name="Tavantzis S."/>
            <person name="Toda T."/>
            <person name="Vilgalys R."/>
            <person name="Bharathan N."/>
            <person name="Fedorova-Abrams N."/>
            <person name="Pakala S.B."/>
            <person name="Pakala S.M."/>
            <person name="Zafar N."/>
            <person name="Joardar V."/>
            <person name="Losada L."/>
            <person name="Nierman W.C."/>
        </authorList>
    </citation>
    <scope>NUCLEOTIDE SEQUENCE [LARGE SCALE GENOMIC DNA]</scope>
    <source>
        <strain evidence="2">AG-3</strain>
    </source>
</reference>
<gene>
    <name evidence="1" type="ORF">RSOL_323850</name>
</gene>
<comment type="caution">
    <text evidence="1">The sequence shown here is derived from an EMBL/GenBank/DDBJ whole genome shotgun (WGS) entry which is preliminary data.</text>
</comment>
<accession>A0A0A1UL87</accession>
<protein>
    <submittedName>
        <fullName evidence="1">Uncharacterized protein</fullName>
    </submittedName>
</protein>
<organism evidence="1 2">
    <name type="scientific">Rhizoctonia solani AG-3 Rhs1AP</name>
    <dbReference type="NCBI Taxonomy" id="1086054"/>
    <lineage>
        <taxon>Eukaryota</taxon>
        <taxon>Fungi</taxon>
        <taxon>Dikarya</taxon>
        <taxon>Basidiomycota</taxon>
        <taxon>Agaricomycotina</taxon>
        <taxon>Agaricomycetes</taxon>
        <taxon>Cantharellales</taxon>
        <taxon>Ceratobasidiaceae</taxon>
        <taxon>Rhizoctonia</taxon>
    </lineage>
</organism>
<proteinExistence type="predicted"/>
<evidence type="ECO:0000313" key="1">
    <source>
        <dbReference type="EMBL" id="EUC59807.1"/>
    </source>
</evidence>
<name>A0A0A1UL87_9AGAM</name>
<dbReference type="Proteomes" id="UP000030108">
    <property type="component" value="Unassembled WGS sequence"/>
</dbReference>
<sequence>MWNLLLRMEGPYNIGRPNSIQLHVWLEWRWII</sequence>
<evidence type="ECO:0000313" key="2">
    <source>
        <dbReference type="Proteomes" id="UP000030108"/>
    </source>
</evidence>
<dbReference type="AlphaFoldDB" id="A0A0A1UL87"/>
<dbReference type="EMBL" id="JATN01000321">
    <property type="protein sequence ID" value="EUC59807.1"/>
    <property type="molecule type" value="Genomic_DNA"/>
</dbReference>